<keyword evidence="1" id="KW-0812">Transmembrane</keyword>
<comment type="caution">
    <text evidence="2">The sequence shown here is derived from an EMBL/GenBank/DDBJ whole genome shotgun (WGS) entry which is preliminary data.</text>
</comment>
<evidence type="ECO:0000313" key="2">
    <source>
        <dbReference type="EMBL" id="MDU0342886.1"/>
    </source>
</evidence>
<gene>
    <name evidence="2" type="ORF">RKE40_23565</name>
</gene>
<keyword evidence="1" id="KW-1133">Transmembrane helix</keyword>
<dbReference type="Pfam" id="PF11742">
    <property type="entry name" value="DUF3302"/>
    <property type="match status" value="1"/>
</dbReference>
<dbReference type="InterPro" id="IPR011223">
    <property type="entry name" value="UCP028770"/>
</dbReference>
<name>A0ABU3SDM1_9HYPH</name>
<evidence type="ECO:0000313" key="3">
    <source>
        <dbReference type="Proteomes" id="UP001254257"/>
    </source>
</evidence>
<dbReference type="Proteomes" id="UP001254257">
    <property type="component" value="Unassembled WGS sequence"/>
</dbReference>
<protein>
    <submittedName>
        <fullName evidence="2">DUF3302 domain-containing protein</fullName>
    </submittedName>
</protein>
<reference evidence="2 3" key="1">
    <citation type="submission" date="2023-09" db="EMBL/GenBank/DDBJ databases">
        <title>Whole genome shotgun sequencing (WGS) of Bosea sp. ZW T0_25, isolated from stored onions (Allium cepa).</title>
        <authorList>
            <person name="Stoll D.A."/>
            <person name="Huch M."/>
        </authorList>
    </citation>
    <scope>NUCLEOTIDE SEQUENCE [LARGE SCALE GENOMIC DNA]</scope>
    <source>
        <strain evidence="2 3">ZW T0_25</strain>
    </source>
</reference>
<dbReference type="RefSeq" id="WP_316020638.1">
    <property type="nucleotide sequence ID" value="NZ_JAWDID010000051.1"/>
</dbReference>
<accession>A0ABU3SDM1</accession>
<organism evidence="2 3">
    <name type="scientific">Bosea rubneri</name>
    <dbReference type="NCBI Taxonomy" id="3075434"/>
    <lineage>
        <taxon>Bacteria</taxon>
        <taxon>Pseudomonadati</taxon>
        <taxon>Pseudomonadota</taxon>
        <taxon>Alphaproteobacteria</taxon>
        <taxon>Hyphomicrobiales</taxon>
        <taxon>Boseaceae</taxon>
        <taxon>Bosea</taxon>
    </lineage>
</organism>
<evidence type="ECO:0000256" key="1">
    <source>
        <dbReference type="SAM" id="Phobius"/>
    </source>
</evidence>
<proteinExistence type="predicted"/>
<sequence>MSALDIFAWIVLVVLVLSTVAVVIFLAMLPGVIARRRHHPWVEAVTVGGWVSFFLGFVLWPVVLIWAFVEWPVKPRLTFGEEEPAP</sequence>
<feature type="transmembrane region" description="Helical" evidence="1">
    <location>
        <begin position="6"/>
        <end position="29"/>
    </location>
</feature>
<dbReference type="EMBL" id="JAWDID010000051">
    <property type="protein sequence ID" value="MDU0342886.1"/>
    <property type="molecule type" value="Genomic_DNA"/>
</dbReference>
<keyword evidence="3" id="KW-1185">Reference proteome</keyword>
<keyword evidence="1" id="KW-0472">Membrane</keyword>
<feature type="transmembrane region" description="Helical" evidence="1">
    <location>
        <begin position="41"/>
        <end position="69"/>
    </location>
</feature>